<keyword evidence="4" id="KW-1185">Reference proteome</keyword>
<name>A0A3S9P691_9BACT</name>
<dbReference type="RefSeq" id="WP_126616738.1">
    <property type="nucleotide sequence ID" value="NZ_CP034562.1"/>
</dbReference>
<dbReference type="AlphaFoldDB" id="A0A3S9P691"/>
<sequence length="776" mass="87608">MKNTIIFFFLLFTLKIYASDSVKVDRTVLPIKDPYRKHITVQNARNVKAPKPFKITAPKGAPNVVVIMLDDAGFGTASPFGGIADTPHMDNFAKEALLYNQFHTTSLCSPTRQALKTGRNHHTCNQAAITEMATSFPGYTGQLPTAVNSIATILNFNGYSTGAFGKWHETAVWETSISGPFDRWPNRQGFDEFYGFIGGETNQWRPSVFHNLNRVETPNNPEYHFMKDMTDRAVSWVNFQHAITPDKPYFMYFTPGAVHAPHHVPESYIAKQKGKFDEGWDVIRNQIFEKQKKLGIIPKDAVLPPKPKDIKDWNSLSATEKKLFARQAEVFAAFLEMTDYEIGRLISKLPDPDNTLIFYITGDNGTSAEGGMDGLFNEYTYFNGANKFNTVDFMMKYYDKWGSPETYPHMAAGWAVAFDAPFKWTKQIASDYGGTRNGLMVKWPKGITAKKEIRPQWHHIIDIAPTILEACNLPEPQLVHGIPQIPMAGVSMLYSFDDKDISSRRTLQYFEMMGNRGLYYDGWFAGTVHSIAWKQVPEAPLEEDKWFLYHVEEDFTMANDVADKYPERLKKMQDLFKNEAVKYSVYPLDDRKVERLNAKLAGRPDLMAGRNELTLLGGMTGLYGNNFLNIKNTSWEIEAEIEGKEKVTQGVILQQAGRFGGWSLYVHKGKLAYTYNFLGIQEFTTISKSTLPKGKATVKMDFAYEGKGRGKGGLATIYVNNKEVGSVKVPYTQAIAFSGDETVNVGVDLETMVSQKYTPETSKFNGEILFVTTKLK</sequence>
<dbReference type="PANTHER" id="PTHR42693:SF43">
    <property type="entry name" value="BLL2667 PROTEIN"/>
    <property type="match status" value="1"/>
</dbReference>
<dbReference type="Gene3D" id="3.40.720.10">
    <property type="entry name" value="Alkaline Phosphatase, subunit A"/>
    <property type="match status" value="1"/>
</dbReference>
<dbReference type="InterPro" id="IPR017850">
    <property type="entry name" value="Alkaline_phosphatase_core_sf"/>
</dbReference>
<dbReference type="OrthoDB" id="9764377at2"/>
<comment type="similarity">
    <text evidence="1">Belongs to the sulfatase family.</text>
</comment>
<reference evidence="3 4" key="1">
    <citation type="submission" date="2018-12" db="EMBL/GenBank/DDBJ databases">
        <title>Flammeovirga pectinis sp. nov., isolated from the gut of the Korean scallop, Patinopecten yessoensis.</title>
        <authorList>
            <person name="Bae J.-W."/>
            <person name="Jeong Y.-S."/>
            <person name="Kang W."/>
        </authorList>
    </citation>
    <scope>NUCLEOTIDE SEQUENCE [LARGE SCALE GENOMIC DNA]</scope>
    <source>
        <strain evidence="3 4">L12M1</strain>
    </source>
</reference>
<feature type="domain" description="Sulfatase N-terminal" evidence="2">
    <location>
        <begin position="62"/>
        <end position="471"/>
    </location>
</feature>
<dbReference type="SUPFAM" id="SSF53649">
    <property type="entry name" value="Alkaline phosphatase-like"/>
    <property type="match status" value="1"/>
</dbReference>
<accession>A0A3S9P691</accession>
<dbReference type="Pfam" id="PF00884">
    <property type="entry name" value="Sulfatase"/>
    <property type="match status" value="1"/>
</dbReference>
<protein>
    <submittedName>
        <fullName evidence="3">Arylsulfatase</fullName>
    </submittedName>
</protein>
<dbReference type="InterPro" id="IPR050738">
    <property type="entry name" value="Sulfatase"/>
</dbReference>
<evidence type="ECO:0000313" key="4">
    <source>
        <dbReference type="Proteomes" id="UP000267268"/>
    </source>
</evidence>
<dbReference type="PANTHER" id="PTHR42693">
    <property type="entry name" value="ARYLSULFATASE FAMILY MEMBER"/>
    <property type="match status" value="1"/>
</dbReference>
<dbReference type="Proteomes" id="UP000267268">
    <property type="component" value="Chromosome 1"/>
</dbReference>
<dbReference type="EMBL" id="CP034562">
    <property type="protein sequence ID" value="AZQ63739.1"/>
    <property type="molecule type" value="Genomic_DNA"/>
</dbReference>
<dbReference type="InterPro" id="IPR000917">
    <property type="entry name" value="Sulfatase_N"/>
</dbReference>
<organism evidence="3 4">
    <name type="scientific">Flammeovirga pectinis</name>
    <dbReference type="NCBI Taxonomy" id="2494373"/>
    <lineage>
        <taxon>Bacteria</taxon>
        <taxon>Pseudomonadati</taxon>
        <taxon>Bacteroidota</taxon>
        <taxon>Cytophagia</taxon>
        <taxon>Cytophagales</taxon>
        <taxon>Flammeovirgaceae</taxon>
        <taxon>Flammeovirga</taxon>
    </lineage>
</organism>
<evidence type="ECO:0000259" key="2">
    <source>
        <dbReference type="Pfam" id="PF00884"/>
    </source>
</evidence>
<evidence type="ECO:0000313" key="3">
    <source>
        <dbReference type="EMBL" id="AZQ63739.1"/>
    </source>
</evidence>
<dbReference type="KEGG" id="fll:EI427_16355"/>
<gene>
    <name evidence="3" type="ORF">EI427_16355</name>
</gene>
<dbReference type="Gene3D" id="3.30.1120.10">
    <property type="match status" value="1"/>
</dbReference>
<proteinExistence type="inferred from homology"/>
<dbReference type="CDD" id="cd16025">
    <property type="entry name" value="PAS_like"/>
    <property type="match status" value="1"/>
</dbReference>
<evidence type="ECO:0000256" key="1">
    <source>
        <dbReference type="ARBA" id="ARBA00008779"/>
    </source>
</evidence>